<dbReference type="PANTHER" id="PTHR45527:SF1">
    <property type="entry name" value="FATTY ACID SYNTHASE"/>
    <property type="match status" value="1"/>
</dbReference>
<evidence type="ECO:0000313" key="5">
    <source>
        <dbReference type="Proteomes" id="UP000431304"/>
    </source>
</evidence>
<dbReference type="GO" id="GO:0043041">
    <property type="term" value="P:amino acid activation for nonribosomal peptide biosynthetic process"/>
    <property type="evidence" value="ECO:0007669"/>
    <property type="project" value="TreeGrafter"/>
</dbReference>
<dbReference type="InterPro" id="IPR020845">
    <property type="entry name" value="AMP-binding_CS"/>
</dbReference>
<dbReference type="GeneID" id="42787320"/>
<dbReference type="Proteomes" id="UP000095492">
    <property type="component" value="Unassembled WGS sequence"/>
</dbReference>
<gene>
    <name evidence="2" type="primary">tycA</name>
    <name evidence="2" type="ORF">ERS852448_00307</name>
    <name evidence="3" type="ORF">GKE72_06085</name>
</gene>
<proteinExistence type="predicted"/>
<evidence type="ECO:0000313" key="2">
    <source>
        <dbReference type="EMBL" id="CUM75235.1"/>
    </source>
</evidence>
<dbReference type="EMBL" id="WKRA01000007">
    <property type="protein sequence ID" value="MSD15647.1"/>
    <property type="molecule type" value="Genomic_DNA"/>
</dbReference>
<dbReference type="OrthoDB" id="51171at2"/>
<dbReference type="SUPFAM" id="SSF56801">
    <property type="entry name" value="Acetyl-CoA synthetase-like"/>
    <property type="match status" value="1"/>
</dbReference>
<name>A0A173RBR2_EUBRA</name>
<reference evidence="3 5" key="2">
    <citation type="journal article" date="2019" name="Nat. Med.">
        <title>A library of human gut bacterial isolates paired with longitudinal multiomics data enables mechanistic microbiome research.</title>
        <authorList>
            <person name="Poyet M."/>
            <person name="Groussin M."/>
            <person name="Gibbons S.M."/>
            <person name="Avila-Pacheco J."/>
            <person name="Jiang X."/>
            <person name="Kearney S.M."/>
            <person name="Perrotta A.R."/>
            <person name="Berdy B."/>
            <person name="Zhao S."/>
            <person name="Lieberman T.D."/>
            <person name="Swanson P.K."/>
            <person name="Smith M."/>
            <person name="Roesemann S."/>
            <person name="Alexander J.E."/>
            <person name="Rich S.A."/>
            <person name="Livny J."/>
            <person name="Vlamakis H."/>
            <person name="Clish C."/>
            <person name="Bullock K."/>
            <person name="Deik A."/>
            <person name="Scott J."/>
            <person name="Pierce K.A."/>
            <person name="Xavier R.J."/>
            <person name="Alm E.J."/>
        </authorList>
    </citation>
    <scope>NUCLEOTIDE SEQUENCE [LARGE SCALE GENOMIC DNA]</scope>
    <source>
        <strain evidence="3 5">BIOML-A3</strain>
    </source>
</reference>
<dbReference type="AlphaFoldDB" id="A0A173RBR2"/>
<evidence type="ECO:0000259" key="1">
    <source>
        <dbReference type="Pfam" id="PF00501"/>
    </source>
</evidence>
<dbReference type="InterPro" id="IPR045851">
    <property type="entry name" value="AMP-bd_C_sf"/>
</dbReference>
<dbReference type="GO" id="GO:0031177">
    <property type="term" value="F:phosphopantetheine binding"/>
    <property type="evidence" value="ECO:0007669"/>
    <property type="project" value="TreeGrafter"/>
</dbReference>
<evidence type="ECO:0000313" key="3">
    <source>
        <dbReference type="EMBL" id="MSD15647.1"/>
    </source>
</evidence>
<evidence type="ECO:0000313" key="4">
    <source>
        <dbReference type="Proteomes" id="UP000095492"/>
    </source>
</evidence>
<sequence>MTNVLEWLEHMEGQAGEKIAVADPKEKYSFTQLKTYAQKSGTYLRKWMTGTFPVAIYMEKSCATLSIMLGAVYAGCPYCLLDLRQPDVRLRQILKVLQPEVIVTKEENLEKIRNCVDEMGGDVRNTTILLAENCLNEMEIDQKLLKQIRKKHTDRNPLYINFTSGSTGLPKGVAVSHRAVIDFIRIYADTFDITKEDIIGNQAPFDFDVSVKDIYTGLLTGAKVQIIPREYFSDPTTLMDYMADSKMTVLTWAVSAMCFVSVMNGFDYRTPDTVRKVLFSGEVLPVKHYRVWKKYLPQAMFVNLYGPTEVTCNCTYYVLDPADKYELTDVIPIGKSFPNERVFLLDEADQEVTEAGMNGEICVSSSELALGYYNAPDKTAQVFVQNPLNHLYDERIYRTGDLAKYDAEGNLVYISRKDFQIKHLGHRIELGEIEVAANAVNGISRSCCIYEAEKERLLLFYTGECEKRQLIKLLRGALPPYMIPNMALRLAEMPMTKNGKIDRNKLMKLYEESLHARHFKK</sequence>
<dbReference type="NCBIfam" id="TIGR01733">
    <property type="entry name" value="AA-adenyl-dom"/>
    <property type="match status" value="1"/>
</dbReference>
<dbReference type="Gene3D" id="3.30.300.30">
    <property type="match status" value="1"/>
</dbReference>
<dbReference type="InterPro" id="IPR010071">
    <property type="entry name" value="AA_adenyl_dom"/>
</dbReference>
<feature type="domain" description="AMP-dependent synthetase/ligase" evidence="1">
    <location>
        <begin position="14"/>
        <end position="373"/>
    </location>
</feature>
<dbReference type="GO" id="GO:0044550">
    <property type="term" value="P:secondary metabolite biosynthetic process"/>
    <property type="evidence" value="ECO:0007669"/>
    <property type="project" value="TreeGrafter"/>
</dbReference>
<dbReference type="GO" id="GO:0005737">
    <property type="term" value="C:cytoplasm"/>
    <property type="evidence" value="ECO:0007669"/>
    <property type="project" value="TreeGrafter"/>
</dbReference>
<dbReference type="Gene3D" id="3.40.50.12780">
    <property type="entry name" value="N-terminal domain of ligase-like"/>
    <property type="match status" value="1"/>
</dbReference>
<dbReference type="STRING" id="39490.ERS852448_00307"/>
<dbReference type="RefSeq" id="WP_021739950.1">
    <property type="nucleotide sequence ID" value="NZ_CABKSU010000088.1"/>
</dbReference>
<reference evidence="2 4" key="1">
    <citation type="submission" date="2015-09" db="EMBL/GenBank/DDBJ databases">
        <authorList>
            <consortium name="Pathogen Informatics"/>
        </authorList>
    </citation>
    <scope>NUCLEOTIDE SEQUENCE [LARGE SCALE GENOMIC DNA]</scope>
    <source>
        <strain evidence="2 4">2789STDY5608891</strain>
    </source>
</reference>
<dbReference type="Proteomes" id="UP000431304">
    <property type="component" value="Unassembled WGS sequence"/>
</dbReference>
<dbReference type="InterPro" id="IPR042099">
    <property type="entry name" value="ANL_N_sf"/>
</dbReference>
<dbReference type="InterPro" id="IPR000873">
    <property type="entry name" value="AMP-dep_synth/lig_dom"/>
</dbReference>
<dbReference type="CDD" id="cd05930">
    <property type="entry name" value="A_NRPS"/>
    <property type="match status" value="1"/>
</dbReference>
<organism evidence="2 4">
    <name type="scientific">Eubacterium ramulus</name>
    <dbReference type="NCBI Taxonomy" id="39490"/>
    <lineage>
        <taxon>Bacteria</taxon>
        <taxon>Bacillati</taxon>
        <taxon>Bacillota</taxon>
        <taxon>Clostridia</taxon>
        <taxon>Eubacteriales</taxon>
        <taxon>Eubacteriaceae</taxon>
        <taxon>Eubacterium</taxon>
    </lineage>
</organism>
<dbReference type="PROSITE" id="PS00455">
    <property type="entry name" value="AMP_BINDING"/>
    <property type="match status" value="1"/>
</dbReference>
<dbReference type="EMBL" id="CYYA01000002">
    <property type="protein sequence ID" value="CUM75235.1"/>
    <property type="molecule type" value="Genomic_DNA"/>
</dbReference>
<dbReference type="Pfam" id="PF00501">
    <property type="entry name" value="AMP-binding"/>
    <property type="match status" value="1"/>
</dbReference>
<accession>A0A173RBR2</accession>
<protein>
    <submittedName>
        <fullName evidence="3">Amino acid adenylation domain-containing protein</fullName>
    </submittedName>
    <submittedName>
        <fullName evidence="2">Tyrocidine synthase I</fullName>
    </submittedName>
</protein>
<dbReference type="PANTHER" id="PTHR45527">
    <property type="entry name" value="NONRIBOSOMAL PEPTIDE SYNTHETASE"/>
    <property type="match status" value="1"/>
</dbReference>